<evidence type="ECO:0000313" key="2">
    <source>
        <dbReference type="EMBL" id="GFO50588.1"/>
    </source>
</evidence>
<evidence type="ECO:0000256" key="1">
    <source>
        <dbReference type="SAM" id="Phobius"/>
    </source>
</evidence>
<dbReference type="AlphaFoldDB" id="A0AAV4E2S9"/>
<keyword evidence="1" id="KW-1133">Transmembrane helix</keyword>
<feature type="transmembrane region" description="Helical" evidence="1">
    <location>
        <begin position="15"/>
        <end position="33"/>
    </location>
</feature>
<proteinExistence type="predicted"/>
<keyword evidence="3" id="KW-1185">Reference proteome</keyword>
<keyword evidence="1" id="KW-0472">Membrane</keyword>
<evidence type="ECO:0000313" key="3">
    <source>
        <dbReference type="Proteomes" id="UP000735302"/>
    </source>
</evidence>
<dbReference type="Proteomes" id="UP000735302">
    <property type="component" value="Unassembled WGS sequence"/>
</dbReference>
<protein>
    <submittedName>
        <fullName evidence="2">Uncharacterized protein</fullName>
    </submittedName>
</protein>
<organism evidence="2 3">
    <name type="scientific">Plakobranchus ocellatus</name>
    <dbReference type="NCBI Taxonomy" id="259542"/>
    <lineage>
        <taxon>Eukaryota</taxon>
        <taxon>Metazoa</taxon>
        <taxon>Spiralia</taxon>
        <taxon>Lophotrochozoa</taxon>
        <taxon>Mollusca</taxon>
        <taxon>Gastropoda</taxon>
        <taxon>Heterobranchia</taxon>
        <taxon>Euthyneura</taxon>
        <taxon>Panpulmonata</taxon>
        <taxon>Sacoglossa</taxon>
        <taxon>Placobranchoidea</taxon>
        <taxon>Plakobranchidae</taxon>
        <taxon>Plakobranchus</taxon>
    </lineage>
</organism>
<name>A0AAV4E2S9_9GAST</name>
<gene>
    <name evidence="2" type="ORF">PoB_007709300</name>
</gene>
<reference evidence="2 3" key="1">
    <citation type="journal article" date="2021" name="Elife">
        <title>Chloroplast acquisition without the gene transfer in kleptoplastic sea slugs, Plakobranchus ocellatus.</title>
        <authorList>
            <person name="Maeda T."/>
            <person name="Takahashi S."/>
            <person name="Yoshida T."/>
            <person name="Shimamura S."/>
            <person name="Takaki Y."/>
            <person name="Nagai Y."/>
            <person name="Toyoda A."/>
            <person name="Suzuki Y."/>
            <person name="Arimoto A."/>
            <person name="Ishii H."/>
            <person name="Satoh N."/>
            <person name="Nishiyama T."/>
            <person name="Hasebe M."/>
            <person name="Maruyama T."/>
            <person name="Minagawa J."/>
            <person name="Obokata J."/>
            <person name="Shigenobu S."/>
        </authorList>
    </citation>
    <scope>NUCLEOTIDE SEQUENCE [LARGE SCALE GENOMIC DNA]</scope>
</reference>
<comment type="caution">
    <text evidence="2">The sequence shown here is derived from an EMBL/GenBank/DDBJ whole genome shotgun (WGS) entry which is preliminary data.</text>
</comment>
<keyword evidence="1" id="KW-0812">Transmembrane</keyword>
<dbReference type="EMBL" id="BLXT01008617">
    <property type="protein sequence ID" value="GFO50588.1"/>
    <property type="molecule type" value="Genomic_DNA"/>
</dbReference>
<accession>A0AAV4E2S9</accession>
<sequence>MPVLSHDPFWIEWKAVFINIITVVRLVKGIMVIRVRPKEVSHTVLLADDFCRVTCIFSSSLQVAALRCLRNSWGQVYHQQIGISNS</sequence>